<feature type="domain" description="CARD" evidence="1">
    <location>
        <begin position="9"/>
        <end position="67"/>
    </location>
</feature>
<dbReference type="EMBL" id="KB312197">
    <property type="protein sequence ID" value="ELT87690.1"/>
    <property type="molecule type" value="Genomic_DNA"/>
</dbReference>
<gene>
    <name evidence="2" type="ORF">CAPTEDRAFT_199287</name>
</gene>
<reference evidence="2 4" key="2">
    <citation type="journal article" date="2013" name="Nature">
        <title>Insights into bilaterian evolution from three spiralian genomes.</title>
        <authorList>
            <person name="Simakov O."/>
            <person name="Marletaz F."/>
            <person name="Cho S.J."/>
            <person name="Edsinger-Gonzales E."/>
            <person name="Havlak P."/>
            <person name="Hellsten U."/>
            <person name="Kuo D.H."/>
            <person name="Larsson T."/>
            <person name="Lv J."/>
            <person name="Arendt D."/>
            <person name="Savage R."/>
            <person name="Osoegawa K."/>
            <person name="de Jong P."/>
            <person name="Grimwood J."/>
            <person name="Chapman J.A."/>
            <person name="Shapiro H."/>
            <person name="Aerts A."/>
            <person name="Otillar R.P."/>
            <person name="Terry A.Y."/>
            <person name="Boore J.L."/>
            <person name="Grigoriev I.V."/>
            <person name="Lindberg D.R."/>
            <person name="Seaver E.C."/>
            <person name="Weisblat D.A."/>
            <person name="Putnam N.H."/>
            <person name="Rokhsar D.S."/>
        </authorList>
    </citation>
    <scope>NUCLEOTIDE SEQUENCE</scope>
    <source>
        <strain evidence="2 4">I ESC-2004</strain>
    </source>
</reference>
<accession>R7T8H5</accession>
<protein>
    <recommendedName>
        <fullName evidence="1">CARD domain-containing protein</fullName>
    </recommendedName>
</protein>
<dbReference type="GO" id="GO:0042981">
    <property type="term" value="P:regulation of apoptotic process"/>
    <property type="evidence" value="ECO:0007669"/>
    <property type="project" value="InterPro"/>
</dbReference>
<dbReference type="OrthoDB" id="2505440at2759"/>
<evidence type="ECO:0000259" key="1">
    <source>
        <dbReference type="PROSITE" id="PS50209"/>
    </source>
</evidence>
<dbReference type="InterPro" id="IPR001315">
    <property type="entry name" value="CARD"/>
</dbReference>
<dbReference type="HOGENOM" id="CLU_1653802_0_0_1"/>
<dbReference type="Proteomes" id="UP000014760">
    <property type="component" value="Unassembled WGS sequence"/>
</dbReference>
<name>R7T8H5_CAPTE</name>
<dbReference type="EMBL" id="AMQN01015774">
    <property type="status" value="NOT_ANNOTATED_CDS"/>
    <property type="molecule type" value="Genomic_DNA"/>
</dbReference>
<evidence type="ECO:0000313" key="2">
    <source>
        <dbReference type="EMBL" id="ELT87690.1"/>
    </source>
</evidence>
<evidence type="ECO:0000313" key="3">
    <source>
        <dbReference type="EnsemblMetazoa" id="CapteP199287"/>
    </source>
</evidence>
<keyword evidence="4" id="KW-1185">Reference proteome</keyword>
<dbReference type="CDD" id="cd01671">
    <property type="entry name" value="CARD"/>
    <property type="match status" value="1"/>
</dbReference>
<reference evidence="4" key="1">
    <citation type="submission" date="2012-12" db="EMBL/GenBank/DDBJ databases">
        <authorList>
            <person name="Hellsten U."/>
            <person name="Grimwood J."/>
            <person name="Chapman J.A."/>
            <person name="Shapiro H."/>
            <person name="Aerts A."/>
            <person name="Otillar R.P."/>
            <person name="Terry A.Y."/>
            <person name="Boore J.L."/>
            <person name="Simakov O."/>
            <person name="Marletaz F."/>
            <person name="Cho S.-J."/>
            <person name="Edsinger-Gonzales E."/>
            <person name="Havlak P."/>
            <person name="Kuo D.-H."/>
            <person name="Larsson T."/>
            <person name="Lv J."/>
            <person name="Arendt D."/>
            <person name="Savage R."/>
            <person name="Osoegawa K."/>
            <person name="de Jong P."/>
            <person name="Lindberg D.R."/>
            <person name="Seaver E.C."/>
            <person name="Weisblat D.A."/>
            <person name="Putnam N.H."/>
            <person name="Grigoriev I.V."/>
            <person name="Rokhsar D.S."/>
        </authorList>
    </citation>
    <scope>NUCLEOTIDE SEQUENCE</scope>
    <source>
        <strain evidence="4">I ESC-2004</strain>
    </source>
</reference>
<dbReference type="Gene3D" id="1.10.533.10">
    <property type="entry name" value="Death Domain, Fas"/>
    <property type="match status" value="1"/>
</dbReference>
<dbReference type="AlphaFoldDB" id="R7T8H5"/>
<reference evidence="3" key="3">
    <citation type="submission" date="2015-06" db="UniProtKB">
        <authorList>
            <consortium name="EnsemblMetazoa"/>
        </authorList>
    </citation>
    <scope>IDENTIFICATION</scope>
</reference>
<organism evidence="2">
    <name type="scientific">Capitella teleta</name>
    <name type="common">Polychaete worm</name>
    <dbReference type="NCBI Taxonomy" id="283909"/>
    <lineage>
        <taxon>Eukaryota</taxon>
        <taxon>Metazoa</taxon>
        <taxon>Spiralia</taxon>
        <taxon>Lophotrochozoa</taxon>
        <taxon>Annelida</taxon>
        <taxon>Polychaeta</taxon>
        <taxon>Sedentaria</taxon>
        <taxon>Scolecida</taxon>
        <taxon>Capitellidae</taxon>
        <taxon>Capitella</taxon>
    </lineage>
</organism>
<dbReference type="EMBL" id="AMQN01015773">
    <property type="status" value="NOT_ANNOTATED_CDS"/>
    <property type="molecule type" value="Genomic_DNA"/>
</dbReference>
<dbReference type="EnsemblMetazoa" id="CapteT199287">
    <property type="protein sequence ID" value="CapteP199287"/>
    <property type="gene ID" value="CapteG199287"/>
</dbReference>
<dbReference type="SUPFAM" id="SSF47986">
    <property type="entry name" value="DEATH domain"/>
    <property type="match status" value="1"/>
</dbReference>
<dbReference type="PROSITE" id="PS50209">
    <property type="entry name" value="CARD"/>
    <property type="match status" value="1"/>
</dbReference>
<proteinExistence type="predicted"/>
<evidence type="ECO:0000313" key="4">
    <source>
        <dbReference type="Proteomes" id="UP000014760"/>
    </source>
</evidence>
<sequence>MNEMNEFSMSALHREILRKNRTTIIRDLIVDGVLLDFLVETKTLRDDMREHILVLNGTTEEQMKKFIIQDENIQVTYILKTSNNADAESASFKIRVEGSDLSPLMKPEFWPEGVHCMRLDSNRNVPANVYPLFSTKHENVQLVTPTESKLHQSESGLEQG</sequence>
<dbReference type="InterPro" id="IPR011029">
    <property type="entry name" value="DEATH-like_dom_sf"/>
</dbReference>